<dbReference type="CDD" id="cd17040">
    <property type="entry name" value="Ubl_MoaD_like"/>
    <property type="match status" value="1"/>
</dbReference>
<reference evidence="1 2" key="1">
    <citation type="submission" date="2016-11" db="EMBL/GenBank/DDBJ databases">
        <authorList>
            <person name="Manzoor S."/>
        </authorList>
    </citation>
    <scope>NUCLEOTIDE SEQUENCE [LARGE SCALE GENOMIC DNA]</scope>
    <source>
        <strain evidence="1">Clostridium ultunense strain Esp</strain>
    </source>
</reference>
<keyword evidence="2" id="KW-1185">Reference proteome</keyword>
<dbReference type="InterPro" id="IPR012675">
    <property type="entry name" value="Beta-grasp_dom_sf"/>
</dbReference>
<gene>
    <name evidence="1" type="ORF">CUESP1_2878</name>
</gene>
<dbReference type="RefSeq" id="WP_005585593.1">
    <property type="nucleotide sequence ID" value="NZ_LT669839.1"/>
</dbReference>
<dbReference type="SUPFAM" id="SSF54285">
    <property type="entry name" value="MoaD/ThiS"/>
    <property type="match status" value="1"/>
</dbReference>
<dbReference type="Gene3D" id="3.10.20.30">
    <property type="match status" value="1"/>
</dbReference>
<dbReference type="Proteomes" id="UP000245423">
    <property type="component" value="Chromosome 1"/>
</dbReference>
<dbReference type="Pfam" id="PF02597">
    <property type="entry name" value="ThiS"/>
    <property type="match status" value="1"/>
</dbReference>
<dbReference type="AlphaFoldDB" id="M1YY96"/>
<organism evidence="1 2">
    <name type="scientific">[Clostridium] ultunense Esp</name>
    <dbReference type="NCBI Taxonomy" id="1288971"/>
    <lineage>
        <taxon>Bacteria</taxon>
        <taxon>Bacillati</taxon>
        <taxon>Bacillota</taxon>
        <taxon>Tissierellia</taxon>
        <taxon>Tissierellales</taxon>
        <taxon>Tepidimicrobiaceae</taxon>
        <taxon>Schnuerera</taxon>
    </lineage>
</organism>
<evidence type="ECO:0000313" key="2">
    <source>
        <dbReference type="Proteomes" id="UP000245423"/>
    </source>
</evidence>
<protein>
    <submittedName>
        <fullName evidence="1">Predicted MoaD/ThiS domain protein</fullName>
    </submittedName>
</protein>
<sequence>MIKVEVRLFAYFREGRWKKKTLEFEEGTTLSDIVKYLNIDEEEVSILLLNGIDGPASREPKDGDIVSLFPPVGGG</sequence>
<accession>M1YY96</accession>
<evidence type="ECO:0000313" key="1">
    <source>
        <dbReference type="EMBL" id="SHD78208.1"/>
    </source>
</evidence>
<dbReference type="HOGENOM" id="CLU_114601_5_3_9"/>
<dbReference type="EMBL" id="LT669839">
    <property type="protein sequence ID" value="SHD78208.1"/>
    <property type="molecule type" value="Genomic_DNA"/>
</dbReference>
<proteinExistence type="predicted"/>
<dbReference type="InterPro" id="IPR003749">
    <property type="entry name" value="ThiS/MoaD-like"/>
</dbReference>
<dbReference type="InterPro" id="IPR016155">
    <property type="entry name" value="Mopterin_synth/thiamin_S_b"/>
</dbReference>
<name>M1YY96_9FIRM</name>